<dbReference type="PANTHER" id="PTHR34501:SF9">
    <property type="entry name" value="MAJOR OUTER MEMBRANE PROTEIN P.IA"/>
    <property type="match status" value="1"/>
</dbReference>
<accession>A0A1H2PLB9</accession>
<reference evidence="14" key="1">
    <citation type="submission" date="2016-09" db="EMBL/GenBank/DDBJ databases">
        <authorList>
            <person name="Varghese N."/>
            <person name="Submissions S."/>
        </authorList>
    </citation>
    <scope>NUCLEOTIDE SEQUENCE [LARGE SCALE GENOMIC DNA]</scope>
    <source>
        <strain evidence="14">JS23</strain>
    </source>
</reference>
<feature type="region of interest" description="Disordered" evidence="11">
    <location>
        <begin position="221"/>
        <end position="300"/>
    </location>
</feature>
<keyword evidence="14" id="KW-1185">Reference proteome</keyword>
<evidence type="ECO:0000256" key="5">
    <source>
        <dbReference type="ARBA" id="ARBA00022692"/>
    </source>
</evidence>
<gene>
    <name evidence="13" type="ORF">SAMN05216551_1025</name>
</gene>
<comment type="subcellular location">
    <subcellularLocation>
        <location evidence="1">Cell outer membrane</location>
        <topology evidence="1">Multi-pass membrane protein</topology>
    </subcellularLocation>
</comment>
<dbReference type="GO" id="GO:0046930">
    <property type="term" value="C:pore complex"/>
    <property type="evidence" value="ECO:0007669"/>
    <property type="project" value="UniProtKB-KW"/>
</dbReference>
<dbReference type="Pfam" id="PF13609">
    <property type="entry name" value="Porin_4"/>
    <property type="match status" value="1"/>
</dbReference>
<dbReference type="GO" id="GO:0015288">
    <property type="term" value="F:porin activity"/>
    <property type="evidence" value="ECO:0007669"/>
    <property type="project" value="UniProtKB-KW"/>
</dbReference>
<dbReference type="Gene3D" id="2.40.160.10">
    <property type="entry name" value="Porin"/>
    <property type="match status" value="1"/>
</dbReference>
<evidence type="ECO:0000256" key="1">
    <source>
        <dbReference type="ARBA" id="ARBA00004571"/>
    </source>
</evidence>
<evidence type="ECO:0000313" key="14">
    <source>
        <dbReference type="Proteomes" id="UP000243719"/>
    </source>
</evidence>
<evidence type="ECO:0000256" key="7">
    <source>
        <dbReference type="ARBA" id="ARBA00023065"/>
    </source>
</evidence>
<dbReference type="Proteomes" id="UP000243719">
    <property type="component" value="Unassembled WGS sequence"/>
</dbReference>
<dbReference type="EMBL" id="FNLO01000002">
    <property type="protein sequence ID" value="SDV46812.1"/>
    <property type="molecule type" value="Genomic_DNA"/>
</dbReference>
<keyword evidence="8" id="KW-0626">Porin</keyword>
<proteinExistence type="predicted"/>
<evidence type="ECO:0000256" key="3">
    <source>
        <dbReference type="ARBA" id="ARBA00022448"/>
    </source>
</evidence>
<keyword evidence="7" id="KW-0406">Ion transport</keyword>
<sequence>MRVSADASTSLGSRPYASNAPHGRQQFGRQAYVGLDLPWATVTLGRQYDFMFELGRYSAGQFMGSYALRPATGLAFLGNNGSSPDFDRVGGARVDNAAKVVSKEVGHTVVGALLSFGGQPGSFSAGRTMSLGARYGANDFGIGAAYTTRRDDTAPASFEVFGAGASYRLARWTFQALYTHSKWALTGDKVAVYEVSARYQVNTPLFLSAGGGEHRAQSRHCQCNPAGPTQAGRGGRGLLPVQAHRRLPGGGLPARRGGQRRRAVSGGQRRWAQPDRGQPGPASHVLSGGGARQRFTSRAG</sequence>
<protein>
    <submittedName>
        <fullName evidence="13">Porin</fullName>
    </submittedName>
</protein>
<dbReference type="InterPro" id="IPR033900">
    <property type="entry name" value="Gram_neg_porin_domain"/>
</dbReference>
<feature type="region of interest" description="Disordered" evidence="11">
    <location>
        <begin position="1"/>
        <end position="23"/>
    </location>
</feature>
<evidence type="ECO:0000313" key="13">
    <source>
        <dbReference type="EMBL" id="SDV46812.1"/>
    </source>
</evidence>
<keyword evidence="9" id="KW-0472">Membrane</keyword>
<feature type="domain" description="Porin" evidence="12">
    <location>
        <begin position="23"/>
        <end position="213"/>
    </location>
</feature>
<organism evidence="13 14">
    <name type="scientific">Chitinasiproducens palmae</name>
    <dbReference type="NCBI Taxonomy" id="1770053"/>
    <lineage>
        <taxon>Bacteria</taxon>
        <taxon>Pseudomonadati</taxon>
        <taxon>Pseudomonadota</taxon>
        <taxon>Betaproteobacteria</taxon>
        <taxon>Burkholderiales</taxon>
        <taxon>Burkholderiaceae</taxon>
        <taxon>Chitinasiproducens</taxon>
    </lineage>
</organism>
<dbReference type="CDD" id="cd00342">
    <property type="entry name" value="gram_neg_porins"/>
    <property type="match status" value="1"/>
</dbReference>
<comment type="subunit">
    <text evidence="2">Homotrimer.</text>
</comment>
<dbReference type="AlphaFoldDB" id="A0A1H2PLB9"/>
<dbReference type="GO" id="GO:0006811">
    <property type="term" value="P:monoatomic ion transport"/>
    <property type="evidence" value="ECO:0007669"/>
    <property type="project" value="UniProtKB-KW"/>
</dbReference>
<evidence type="ECO:0000256" key="4">
    <source>
        <dbReference type="ARBA" id="ARBA00022452"/>
    </source>
</evidence>
<evidence type="ECO:0000256" key="8">
    <source>
        <dbReference type="ARBA" id="ARBA00023114"/>
    </source>
</evidence>
<feature type="compositionally biased region" description="Polar residues" evidence="11">
    <location>
        <begin position="1"/>
        <end position="12"/>
    </location>
</feature>
<dbReference type="InterPro" id="IPR050298">
    <property type="entry name" value="Gram-neg_bact_OMP"/>
</dbReference>
<evidence type="ECO:0000256" key="10">
    <source>
        <dbReference type="ARBA" id="ARBA00023237"/>
    </source>
</evidence>
<keyword evidence="10" id="KW-0998">Cell outer membrane</keyword>
<dbReference type="GO" id="GO:0009279">
    <property type="term" value="C:cell outer membrane"/>
    <property type="evidence" value="ECO:0007669"/>
    <property type="project" value="UniProtKB-SubCell"/>
</dbReference>
<keyword evidence="5" id="KW-0812">Transmembrane</keyword>
<dbReference type="STRING" id="1770053.SAMN05216551_1025"/>
<evidence type="ECO:0000256" key="6">
    <source>
        <dbReference type="ARBA" id="ARBA00022729"/>
    </source>
</evidence>
<keyword evidence="3" id="KW-0813">Transport</keyword>
<evidence type="ECO:0000256" key="11">
    <source>
        <dbReference type="SAM" id="MobiDB-lite"/>
    </source>
</evidence>
<evidence type="ECO:0000256" key="2">
    <source>
        <dbReference type="ARBA" id="ARBA00011233"/>
    </source>
</evidence>
<evidence type="ECO:0000256" key="9">
    <source>
        <dbReference type="ARBA" id="ARBA00023136"/>
    </source>
</evidence>
<dbReference type="SUPFAM" id="SSF56935">
    <property type="entry name" value="Porins"/>
    <property type="match status" value="1"/>
</dbReference>
<keyword evidence="4" id="KW-1134">Transmembrane beta strand</keyword>
<dbReference type="PANTHER" id="PTHR34501">
    <property type="entry name" value="PROTEIN YDDL-RELATED"/>
    <property type="match status" value="1"/>
</dbReference>
<keyword evidence="6" id="KW-0732">Signal</keyword>
<dbReference type="InterPro" id="IPR023614">
    <property type="entry name" value="Porin_dom_sf"/>
</dbReference>
<evidence type="ECO:0000259" key="12">
    <source>
        <dbReference type="Pfam" id="PF13609"/>
    </source>
</evidence>
<name>A0A1H2PLB9_9BURK</name>